<gene>
    <name evidence="1" type="ORF">IAD22_00570</name>
</gene>
<comment type="caution">
    <text evidence="1">The sequence shown here is derived from an EMBL/GenBank/DDBJ whole genome shotgun (WGS) entry which is preliminary data.</text>
</comment>
<evidence type="ECO:0008006" key="3">
    <source>
        <dbReference type="Google" id="ProtNLM"/>
    </source>
</evidence>
<evidence type="ECO:0000313" key="1">
    <source>
        <dbReference type="EMBL" id="HIU49497.1"/>
    </source>
</evidence>
<accession>A0A9D1LWX4</accession>
<reference evidence="1" key="1">
    <citation type="submission" date="2020-10" db="EMBL/GenBank/DDBJ databases">
        <authorList>
            <person name="Gilroy R."/>
        </authorList>
    </citation>
    <scope>NUCLEOTIDE SEQUENCE</scope>
    <source>
        <strain evidence="1">ChiGjej1B1-1684</strain>
    </source>
</reference>
<name>A0A9D1LWX4_9FIRM</name>
<protein>
    <recommendedName>
        <fullName evidence="3">MoaB/Mog domain-containing protein</fullName>
    </recommendedName>
</protein>
<reference evidence="1" key="2">
    <citation type="journal article" date="2021" name="PeerJ">
        <title>Extensive microbial diversity within the chicken gut microbiome revealed by metagenomics and culture.</title>
        <authorList>
            <person name="Gilroy R."/>
            <person name="Ravi A."/>
            <person name="Getino M."/>
            <person name="Pursley I."/>
            <person name="Horton D.L."/>
            <person name="Alikhan N.F."/>
            <person name="Baker D."/>
            <person name="Gharbi K."/>
            <person name="Hall N."/>
            <person name="Watson M."/>
            <person name="Adriaenssens E.M."/>
            <person name="Foster-Nyarko E."/>
            <person name="Jarju S."/>
            <person name="Secka A."/>
            <person name="Antonio M."/>
            <person name="Oren A."/>
            <person name="Chaudhuri R.R."/>
            <person name="La Ragione R."/>
            <person name="Hildebrand F."/>
            <person name="Pallen M.J."/>
        </authorList>
    </citation>
    <scope>NUCLEOTIDE SEQUENCE</scope>
    <source>
        <strain evidence="1">ChiGjej1B1-1684</strain>
    </source>
</reference>
<organism evidence="1 2">
    <name type="scientific">Candidatus Limousia pullorum</name>
    <dbReference type="NCBI Taxonomy" id="2840860"/>
    <lineage>
        <taxon>Bacteria</taxon>
        <taxon>Bacillati</taxon>
        <taxon>Bacillota</taxon>
        <taxon>Clostridia</taxon>
        <taxon>Eubacteriales</taxon>
        <taxon>Oscillospiraceae</taxon>
        <taxon>Oscillospiraceae incertae sedis</taxon>
        <taxon>Candidatus Limousia</taxon>
    </lineage>
</organism>
<evidence type="ECO:0000313" key="2">
    <source>
        <dbReference type="Proteomes" id="UP000824118"/>
    </source>
</evidence>
<dbReference type="AlphaFoldDB" id="A0A9D1LWX4"/>
<proteinExistence type="predicted"/>
<dbReference type="Proteomes" id="UP000824118">
    <property type="component" value="Unassembled WGS sequence"/>
</dbReference>
<sequence length="146" mass="15853">MKCYLIYYFAKKTALCEKALKTELSGCGVSIMKILGAADPEYLGNMMTDGLNHCNIVITVGGLNSSGDISLEKTLSSAVEKAGGTMDDVQKLPYGKNHDKFGYIIERGSQCIVALPDSPEGISELFDEPLSKYFEEKVKAAENKKA</sequence>
<dbReference type="EMBL" id="DVNG01000007">
    <property type="protein sequence ID" value="HIU49497.1"/>
    <property type="molecule type" value="Genomic_DNA"/>
</dbReference>